<dbReference type="SUPFAM" id="SSF46626">
    <property type="entry name" value="Cytochrome c"/>
    <property type="match status" value="3"/>
</dbReference>
<feature type="binding site" description="covalent" evidence="9">
    <location>
        <position position="47"/>
    </location>
    <ligand>
        <name>heme c</name>
        <dbReference type="ChEBI" id="CHEBI:61717"/>
        <label>1</label>
    </ligand>
</feature>
<dbReference type="GO" id="GO:0020037">
    <property type="term" value="F:heme binding"/>
    <property type="evidence" value="ECO:0007669"/>
    <property type="project" value="InterPro"/>
</dbReference>
<name>B8ES61_METSB</name>
<keyword evidence="6" id="KW-0677">Repeat</keyword>
<comment type="subcellular location">
    <subcellularLocation>
        <location evidence="1">Cell membrane</location>
    </subcellularLocation>
</comment>
<sequence>MRNILAAVISSLLALPVLASMAAMADSQLDAVAYGRYVTDAADCVACHTAPGGKPFTGGRAFILPFGVLYSPNITPDAATGIAGYTDDEWVRMLHEGVGRGGKHLYPAMPYPSYTKMTRDDALAIKRYLMSLAPVEAAPPENKISFPFNQRWGMFFWNLINNPNRRLEPDASKSAEYNRGAYLVEALGHCGECHTPRNFMMALKDSRKFAGAEQDGWVAYNVTADRTSGIGGWTDAALEQYLSTGHAEGHGPASGPMAEAVGLSLRFLKPEDIHAIATYLRGVPAQPDGPPAVEAGLPAASSGSLGSRLFAQQCAGCHLTNGDGRQSPWAALRGAHSVGDPAGTNLAQALMKGTQIETSQGVIFMHPYIGPYSDEELAALGNYAIGQFGFRKGTITVEQIRALRKRGVDEPAADKSGKPAS</sequence>
<dbReference type="Gene3D" id="1.10.760.10">
    <property type="entry name" value="Cytochrome c-like domain"/>
    <property type="match status" value="2"/>
</dbReference>
<evidence type="ECO:0000256" key="7">
    <source>
        <dbReference type="ARBA" id="ARBA00023004"/>
    </source>
</evidence>
<feature type="binding site" description="covalent" evidence="9">
    <location>
        <position position="314"/>
    </location>
    <ligand>
        <name>heme c</name>
        <dbReference type="ChEBI" id="CHEBI:61717"/>
        <label>3</label>
    </ligand>
</feature>
<dbReference type="Pfam" id="PF00034">
    <property type="entry name" value="Cytochrom_C"/>
    <property type="match status" value="2"/>
</dbReference>
<feature type="domain" description="Cytochrome c" evidence="12">
    <location>
        <begin position="30"/>
        <end position="133"/>
    </location>
</feature>
<keyword evidence="5 11" id="KW-0732">Signal</keyword>
<evidence type="ECO:0000256" key="8">
    <source>
        <dbReference type="ARBA" id="ARBA00023136"/>
    </source>
</evidence>
<evidence type="ECO:0000256" key="3">
    <source>
        <dbReference type="ARBA" id="ARBA00022617"/>
    </source>
</evidence>
<dbReference type="RefSeq" id="WP_012592345.1">
    <property type="nucleotide sequence ID" value="NC_011666.1"/>
</dbReference>
<dbReference type="EC" id="1.1.99.3" evidence="13"/>
<comment type="cofactor">
    <cofactor evidence="9">
        <name>heme c</name>
        <dbReference type="ChEBI" id="CHEBI:61717"/>
    </cofactor>
    <text evidence="9">Binds 3 heme c groups covalently per subunit.</text>
</comment>
<dbReference type="GO" id="GO:0033717">
    <property type="term" value="F:gluconate 2-dehydrogenase (acceptor) activity"/>
    <property type="evidence" value="ECO:0007669"/>
    <property type="project" value="UniProtKB-EC"/>
</dbReference>
<feature type="binding site" description="axial binding residue" evidence="10">
    <location>
        <position position="318"/>
    </location>
    <ligand>
        <name>heme c</name>
        <dbReference type="ChEBI" id="CHEBI:61717"/>
        <label>3</label>
    </ligand>
    <ligandPart>
        <name>Fe</name>
        <dbReference type="ChEBI" id="CHEBI:18248"/>
    </ligandPart>
</feature>
<dbReference type="InterPro" id="IPR051459">
    <property type="entry name" value="Cytochrome_c-type_DH"/>
</dbReference>
<accession>B8ES61</accession>
<feature type="binding site" description="covalent" evidence="9">
    <location>
        <position position="193"/>
    </location>
    <ligand>
        <name>heme c</name>
        <dbReference type="ChEBI" id="CHEBI:61717"/>
        <label>2</label>
    </ligand>
</feature>
<dbReference type="KEGG" id="msl:Msil_3373"/>
<evidence type="ECO:0000313" key="13">
    <source>
        <dbReference type="EMBL" id="ACK52276.1"/>
    </source>
</evidence>
<evidence type="ECO:0000313" key="14">
    <source>
        <dbReference type="Proteomes" id="UP000002257"/>
    </source>
</evidence>
<dbReference type="PANTHER" id="PTHR35008:SF8">
    <property type="entry name" value="ALCOHOL DEHYDROGENASE CYTOCHROME C SUBUNIT"/>
    <property type="match status" value="1"/>
</dbReference>
<dbReference type="Proteomes" id="UP000002257">
    <property type="component" value="Chromosome"/>
</dbReference>
<keyword evidence="4 10" id="KW-0479">Metal-binding</keyword>
<dbReference type="InterPro" id="IPR014353">
    <property type="entry name" value="Membr-bd_ADH_cyt_c"/>
</dbReference>
<feature type="domain" description="Cytochrome c" evidence="12">
    <location>
        <begin position="175"/>
        <end position="284"/>
    </location>
</feature>
<dbReference type="GO" id="GO:0009055">
    <property type="term" value="F:electron transfer activity"/>
    <property type="evidence" value="ECO:0007669"/>
    <property type="project" value="InterPro"/>
</dbReference>
<evidence type="ECO:0000256" key="5">
    <source>
        <dbReference type="ARBA" id="ARBA00022729"/>
    </source>
</evidence>
<reference evidence="13 14" key="1">
    <citation type="journal article" date="2010" name="J. Bacteriol.">
        <title>Complete genome sequence of the aerobic facultative methanotroph Methylocella silvestris BL2.</title>
        <authorList>
            <person name="Chen Y."/>
            <person name="Crombie A."/>
            <person name="Rahman M.T."/>
            <person name="Dedysh S.N."/>
            <person name="Liesack W."/>
            <person name="Stott M.B."/>
            <person name="Alam M."/>
            <person name="Theisen A.R."/>
            <person name="Murrell J.C."/>
            <person name="Dunfield P.F."/>
        </authorList>
    </citation>
    <scope>NUCLEOTIDE SEQUENCE [LARGE SCALE GENOMIC DNA]</scope>
    <source>
        <strain evidence="14">DSM 15510 / CIP 108128 / LMG 27833 / NCIMB 13906 / BL2</strain>
    </source>
</reference>
<keyword evidence="3 9" id="KW-0349">Heme</keyword>
<dbReference type="STRING" id="395965.Msil_3373"/>
<dbReference type="GO" id="GO:0005506">
    <property type="term" value="F:iron ion binding"/>
    <property type="evidence" value="ECO:0007669"/>
    <property type="project" value="InterPro"/>
</dbReference>
<dbReference type="OrthoDB" id="9811281at2"/>
<evidence type="ECO:0000259" key="12">
    <source>
        <dbReference type="PROSITE" id="PS51007"/>
    </source>
</evidence>
<dbReference type="InterPro" id="IPR036909">
    <property type="entry name" value="Cyt_c-like_dom_sf"/>
</dbReference>
<dbReference type="PROSITE" id="PS51007">
    <property type="entry name" value="CYTC"/>
    <property type="match status" value="3"/>
</dbReference>
<feature type="binding site" description="covalent" evidence="9">
    <location>
        <position position="317"/>
    </location>
    <ligand>
        <name>heme c</name>
        <dbReference type="ChEBI" id="CHEBI:61717"/>
        <label>3</label>
    </ligand>
</feature>
<evidence type="ECO:0000256" key="9">
    <source>
        <dbReference type="PIRSR" id="PIRSR000018-50"/>
    </source>
</evidence>
<evidence type="ECO:0000256" key="1">
    <source>
        <dbReference type="ARBA" id="ARBA00004236"/>
    </source>
</evidence>
<keyword evidence="7 10" id="KW-0408">Iron</keyword>
<feature type="binding site" description="covalent" evidence="9">
    <location>
        <position position="44"/>
    </location>
    <ligand>
        <name>heme c</name>
        <dbReference type="ChEBI" id="CHEBI:61717"/>
        <label>1</label>
    </ligand>
</feature>
<protein>
    <submittedName>
        <fullName evidence="13">Gluconate 2-dehydrogenase (Acceptor)</fullName>
        <ecNumber evidence="13">1.1.99.3</ecNumber>
    </submittedName>
</protein>
<proteinExistence type="predicted"/>
<evidence type="ECO:0000256" key="4">
    <source>
        <dbReference type="ARBA" id="ARBA00022723"/>
    </source>
</evidence>
<evidence type="ECO:0000256" key="10">
    <source>
        <dbReference type="PIRSR" id="PIRSR000018-51"/>
    </source>
</evidence>
<keyword evidence="2" id="KW-1003">Cell membrane</keyword>
<feature type="chain" id="PRO_5002871174" evidence="11">
    <location>
        <begin position="26"/>
        <end position="421"/>
    </location>
</feature>
<keyword evidence="14" id="KW-1185">Reference proteome</keyword>
<feature type="signal peptide" evidence="11">
    <location>
        <begin position="1"/>
        <end position="25"/>
    </location>
</feature>
<dbReference type="EMBL" id="CP001280">
    <property type="protein sequence ID" value="ACK52276.1"/>
    <property type="molecule type" value="Genomic_DNA"/>
</dbReference>
<feature type="binding site" description="axial binding residue" evidence="10">
    <location>
        <position position="194"/>
    </location>
    <ligand>
        <name>heme c</name>
        <dbReference type="ChEBI" id="CHEBI:61717"/>
        <label>2</label>
    </ligand>
    <ligandPart>
        <name>Fe</name>
        <dbReference type="ChEBI" id="CHEBI:18248"/>
    </ligandPart>
</feature>
<evidence type="ECO:0000256" key="2">
    <source>
        <dbReference type="ARBA" id="ARBA00022475"/>
    </source>
</evidence>
<gene>
    <name evidence="13" type="ordered locus">Msil_3373</name>
</gene>
<feature type="binding site" description="covalent" evidence="9">
    <location>
        <position position="190"/>
    </location>
    <ligand>
        <name>heme c</name>
        <dbReference type="ChEBI" id="CHEBI:61717"/>
        <label>2</label>
    </ligand>
</feature>
<feature type="binding site" description="axial binding residue" evidence="10">
    <location>
        <position position="48"/>
    </location>
    <ligand>
        <name>heme c</name>
        <dbReference type="ChEBI" id="CHEBI:61717"/>
        <label>1</label>
    </ligand>
    <ligandPart>
        <name>Fe</name>
        <dbReference type="ChEBI" id="CHEBI:18248"/>
    </ligandPart>
</feature>
<keyword evidence="8" id="KW-0472">Membrane</keyword>
<dbReference type="PANTHER" id="PTHR35008">
    <property type="entry name" value="BLL4482 PROTEIN-RELATED"/>
    <property type="match status" value="1"/>
</dbReference>
<dbReference type="GO" id="GO:0005886">
    <property type="term" value="C:plasma membrane"/>
    <property type="evidence" value="ECO:0007669"/>
    <property type="project" value="UniProtKB-SubCell"/>
</dbReference>
<keyword evidence="13" id="KW-0560">Oxidoreductase</keyword>
<evidence type="ECO:0000256" key="6">
    <source>
        <dbReference type="ARBA" id="ARBA00022737"/>
    </source>
</evidence>
<dbReference type="HOGENOM" id="CLU_028594_0_1_5"/>
<feature type="domain" description="Cytochrome c" evidence="12">
    <location>
        <begin position="301"/>
        <end position="388"/>
    </location>
</feature>
<dbReference type="InterPro" id="IPR009056">
    <property type="entry name" value="Cyt_c-like_dom"/>
</dbReference>
<organism evidence="13 14">
    <name type="scientific">Methylocella silvestris (strain DSM 15510 / CIP 108128 / LMG 27833 / NCIMB 13906 / BL2)</name>
    <dbReference type="NCBI Taxonomy" id="395965"/>
    <lineage>
        <taxon>Bacteria</taxon>
        <taxon>Pseudomonadati</taxon>
        <taxon>Pseudomonadota</taxon>
        <taxon>Alphaproteobacteria</taxon>
        <taxon>Hyphomicrobiales</taxon>
        <taxon>Beijerinckiaceae</taxon>
        <taxon>Methylocella</taxon>
    </lineage>
</organism>
<dbReference type="PIRSF" id="PIRSF000018">
    <property type="entry name" value="Mb_ADH_cyt_c"/>
    <property type="match status" value="1"/>
</dbReference>
<dbReference type="eggNOG" id="COG2010">
    <property type="taxonomic scope" value="Bacteria"/>
</dbReference>
<evidence type="ECO:0000256" key="11">
    <source>
        <dbReference type="SAM" id="SignalP"/>
    </source>
</evidence>
<dbReference type="AlphaFoldDB" id="B8ES61"/>